<dbReference type="EMBL" id="DAAGAD010000004">
    <property type="protein sequence ID" value="HAB2220541.1"/>
    <property type="molecule type" value="Genomic_DNA"/>
</dbReference>
<proteinExistence type="predicted"/>
<protein>
    <submittedName>
        <fullName evidence="2">DUF3289 family protein</fullName>
    </submittedName>
</protein>
<organism evidence="2">
    <name type="scientific">Salmonella enterica subsp. enterica serovar Ohio</name>
    <dbReference type="NCBI Taxonomy" id="117541"/>
    <lineage>
        <taxon>Bacteria</taxon>
        <taxon>Pseudomonadati</taxon>
        <taxon>Pseudomonadota</taxon>
        <taxon>Gammaproteobacteria</taxon>
        <taxon>Enterobacterales</taxon>
        <taxon>Enterobacteriaceae</taxon>
        <taxon>Salmonella</taxon>
    </lineage>
</organism>
<accession>A0A3V5VUN9</accession>
<evidence type="ECO:0000313" key="3">
    <source>
        <dbReference type="EMBL" id="HAB3543894.1"/>
    </source>
</evidence>
<gene>
    <name evidence="1" type="ORF">AHQ53_16505</name>
    <name evidence="4" type="ORF">G2899_07295</name>
    <name evidence="2" type="ORF">GB563_06730</name>
    <name evidence="3" type="ORF">GJE31_02475</name>
</gene>
<dbReference type="AlphaFoldDB" id="A0A3V5VUN9"/>
<sequence>MIECIKNAYAANGHYRMQDHFSLDSNDITH</sequence>
<dbReference type="InterPro" id="IPR017483">
    <property type="entry name" value="CHP03034"/>
</dbReference>
<evidence type="ECO:0000313" key="1">
    <source>
        <dbReference type="EMBL" id="EBW8256932.1"/>
    </source>
</evidence>
<dbReference type="Pfam" id="PF11692">
    <property type="entry name" value="DUF3289"/>
    <property type="match status" value="1"/>
</dbReference>
<reference evidence="2" key="1">
    <citation type="journal article" date="2018" name="Genome Biol.">
        <title>SKESA: strategic k-mer extension for scrupulous assemblies.</title>
        <authorList>
            <person name="Souvorov A."/>
            <person name="Agarwala R."/>
            <person name="Lipman D.J."/>
        </authorList>
    </citation>
    <scope>NUCLEOTIDE SEQUENCE</scope>
    <source>
        <strain evidence="2">Salmonella enterica</strain>
    </source>
</reference>
<dbReference type="EMBL" id="DAAQTX010000003">
    <property type="protein sequence ID" value="HAE0857244.1"/>
    <property type="molecule type" value="Genomic_DNA"/>
</dbReference>
<reference evidence="1" key="2">
    <citation type="submission" date="2018-07" db="EMBL/GenBank/DDBJ databases">
        <authorList>
            <consortium name="GenomeTrakr network: Whole genome sequencing for foodborne pathogen traceback"/>
        </authorList>
    </citation>
    <scope>NUCLEOTIDE SEQUENCE</scope>
    <source>
        <strain evidence="1">FDA00000090</strain>
    </source>
</reference>
<dbReference type="EMBL" id="AAHJJF010000010">
    <property type="protein sequence ID" value="EBW8256932.1"/>
    <property type="molecule type" value="Genomic_DNA"/>
</dbReference>
<comment type="caution">
    <text evidence="2">The sequence shown here is derived from an EMBL/GenBank/DDBJ whole genome shotgun (WGS) entry which is preliminary data.</text>
</comment>
<dbReference type="EMBL" id="DAAGLK010000001">
    <property type="protein sequence ID" value="HAB3543894.1"/>
    <property type="molecule type" value="Genomic_DNA"/>
</dbReference>
<reference evidence="2" key="3">
    <citation type="submission" date="2019-10" db="EMBL/GenBank/DDBJ databases">
        <authorList>
            <consortium name="NCBI Pathogen Detection Project"/>
        </authorList>
    </citation>
    <scope>NUCLEOTIDE SEQUENCE</scope>
    <source>
        <strain evidence="2">Salmonella enterica</strain>
    </source>
</reference>
<evidence type="ECO:0000313" key="4">
    <source>
        <dbReference type="EMBL" id="HAE0857244.1"/>
    </source>
</evidence>
<name>A0A3V5VUN9_SALET</name>
<evidence type="ECO:0000313" key="2">
    <source>
        <dbReference type="EMBL" id="HAB2220541.1"/>
    </source>
</evidence>